<evidence type="ECO:0000313" key="2">
    <source>
        <dbReference type="Proteomes" id="UP000018780"/>
    </source>
</evidence>
<organism evidence="1 2">
    <name type="scientific">Leisingera methylohalidivorans DSM 14336</name>
    <dbReference type="NCBI Taxonomy" id="999552"/>
    <lineage>
        <taxon>Bacteria</taxon>
        <taxon>Pseudomonadati</taxon>
        <taxon>Pseudomonadota</taxon>
        <taxon>Alphaproteobacteria</taxon>
        <taxon>Rhodobacterales</taxon>
        <taxon>Roseobacteraceae</taxon>
        <taxon>Leisingera</taxon>
    </lineage>
</organism>
<dbReference type="HOGENOM" id="CLU_169003_0_0_5"/>
<reference evidence="1 2" key="1">
    <citation type="submission" date="2013-09" db="EMBL/GenBank/DDBJ databases">
        <authorList>
            <consortium name="DOE Joint Genome Institute"/>
            <person name="Klenk H.-P."/>
            <person name="Huntemann M."/>
            <person name="Han J."/>
            <person name="Chen A."/>
            <person name="Kyrpides N."/>
            <person name="Mavromatis K."/>
            <person name="Markowitz V."/>
            <person name="Palaniappan K."/>
            <person name="Ivanova N."/>
            <person name="Schaumberg A."/>
            <person name="Pati A."/>
            <person name="Liolios K."/>
            <person name="Nordberg H.P."/>
            <person name="Cantor M.N."/>
            <person name="Hua S.X."/>
            <person name="Woyke T."/>
        </authorList>
    </citation>
    <scope>NUCLEOTIDE SEQUENCE [LARGE SCALE GENOMIC DNA]</scope>
    <source>
        <strain evidence="1 2">DSM 14336</strain>
    </source>
</reference>
<dbReference type="EMBL" id="CP006773">
    <property type="protein sequence ID" value="AHD01180.1"/>
    <property type="molecule type" value="Genomic_DNA"/>
</dbReference>
<proteinExistence type="predicted"/>
<accession>V9VV11</accession>
<gene>
    <name evidence="1" type="ORF">METH_11270</name>
</gene>
<protein>
    <submittedName>
        <fullName evidence="1">Uncharacterized protein</fullName>
    </submittedName>
</protein>
<dbReference type="Pfam" id="PF10805">
    <property type="entry name" value="DUF2730"/>
    <property type="match status" value="1"/>
</dbReference>
<dbReference type="AlphaFoldDB" id="V9VV11"/>
<name>V9VV11_9RHOB</name>
<dbReference type="KEGG" id="lmd:METH_11270"/>
<evidence type="ECO:0000313" key="1">
    <source>
        <dbReference type="EMBL" id="AHD01180.1"/>
    </source>
</evidence>
<dbReference type="Proteomes" id="UP000018780">
    <property type="component" value="Chromosome"/>
</dbReference>
<dbReference type="InterPro" id="IPR020269">
    <property type="entry name" value="Phage_Mu_Releasin"/>
</dbReference>
<dbReference type="STRING" id="999552.METH_11270"/>
<dbReference type="PATRIC" id="fig|999552.6.peg.2246"/>
<keyword evidence="2" id="KW-1185">Reference proteome</keyword>
<sequence length="92" mass="10621">MYTWFATRRSNVDARFKAGSDRMNALESRIQSTEQTLSTMPEKDDIHSLQLLLSDMGGELKAMRASMRGIAESQTRLEHISSRHEDYLREKT</sequence>